<gene>
    <name evidence="2" type="ORF">FWK35_00023984</name>
</gene>
<proteinExistence type="predicted"/>
<dbReference type="AlphaFoldDB" id="A0A6G0VT03"/>
<keyword evidence="3" id="KW-1185">Reference proteome</keyword>
<dbReference type="Proteomes" id="UP000478052">
    <property type="component" value="Unassembled WGS sequence"/>
</dbReference>
<organism evidence="2 3">
    <name type="scientific">Aphis craccivora</name>
    <name type="common">Cowpea aphid</name>
    <dbReference type="NCBI Taxonomy" id="307492"/>
    <lineage>
        <taxon>Eukaryota</taxon>
        <taxon>Metazoa</taxon>
        <taxon>Ecdysozoa</taxon>
        <taxon>Arthropoda</taxon>
        <taxon>Hexapoda</taxon>
        <taxon>Insecta</taxon>
        <taxon>Pterygota</taxon>
        <taxon>Neoptera</taxon>
        <taxon>Paraneoptera</taxon>
        <taxon>Hemiptera</taxon>
        <taxon>Sternorrhyncha</taxon>
        <taxon>Aphidomorpha</taxon>
        <taxon>Aphidoidea</taxon>
        <taxon>Aphididae</taxon>
        <taxon>Aphidini</taxon>
        <taxon>Aphis</taxon>
        <taxon>Aphis</taxon>
    </lineage>
</organism>
<dbReference type="EMBL" id="VUJU01012153">
    <property type="protein sequence ID" value="KAF0708542.1"/>
    <property type="molecule type" value="Genomic_DNA"/>
</dbReference>
<dbReference type="OrthoDB" id="6781290at2759"/>
<dbReference type="Gene3D" id="1.10.10.60">
    <property type="entry name" value="Homeodomain-like"/>
    <property type="match status" value="1"/>
</dbReference>
<reference evidence="2 3" key="1">
    <citation type="submission" date="2019-08" db="EMBL/GenBank/DDBJ databases">
        <title>Whole genome of Aphis craccivora.</title>
        <authorList>
            <person name="Voronova N.V."/>
            <person name="Shulinski R.S."/>
            <person name="Bandarenka Y.V."/>
            <person name="Zhorov D.G."/>
            <person name="Warner D."/>
        </authorList>
    </citation>
    <scope>NUCLEOTIDE SEQUENCE [LARGE SCALE GENOMIC DNA]</scope>
    <source>
        <strain evidence="2">180601</strain>
        <tissue evidence="2">Whole Body</tissue>
    </source>
</reference>
<name>A0A6G0VT03_APHCR</name>
<dbReference type="PROSITE" id="PS50090">
    <property type="entry name" value="MYB_LIKE"/>
    <property type="match status" value="1"/>
</dbReference>
<comment type="caution">
    <text evidence="2">The sequence shown here is derived from an EMBL/GenBank/DDBJ whole genome shotgun (WGS) entry which is preliminary data.</text>
</comment>
<evidence type="ECO:0000259" key="1">
    <source>
        <dbReference type="PROSITE" id="PS50090"/>
    </source>
</evidence>
<evidence type="ECO:0000313" key="2">
    <source>
        <dbReference type="EMBL" id="KAF0708542.1"/>
    </source>
</evidence>
<dbReference type="Pfam" id="PF13837">
    <property type="entry name" value="Myb_DNA-bind_4"/>
    <property type="match status" value="1"/>
</dbReference>
<evidence type="ECO:0000313" key="3">
    <source>
        <dbReference type="Proteomes" id="UP000478052"/>
    </source>
</evidence>
<dbReference type="InterPro" id="IPR001005">
    <property type="entry name" value="SANT/Myb"/>
</dbReference>
<feature type="domain" description="Myb-like" evidence="1">
    <location>
        <begin position="36"/>
        <end position="101"/>
    </location>
</feature>
<dbReference type="InterPro" id="IPR044822">
    <property type="entry name" value="Myb_DNA-bind_4"/>
</dbReference>
<sequence length="175" mass="20163">MLGEHTTDDVPNNDSAKAILELDKSTTEMYENEALNSPTDTERWPKNHVLVLIDAFEKNKHMFSSTTMRKEKVWQAISKHLKNTAINKTATQCDNKWKNLRKLYLKKQKNKKATSSGQSAFHFEFKEEFDKIYKDEPSISPVALAGNLIVEENATIYDDNITEDMPKAKKKRQTP</sequence>
<protein>
    <submittedName>
        <fullName evidence="2">Trihelix transcription factor GTL2-like</fullName>
    </submittedName>
</protein>
<accession>A0A6G0VT03</accession>